<dbReference type="PROSITE" id="PS01124">
    <property type="entry name" value="HTH_ARAC_FAMILY_2"/>
    <property type="match status" value="1"/>
</dbReference>
<dbReference type="RefSeq" id="WP_017340038.1">
    <property type="nucleotide sequence ID" value="NZ_CP010945.1"/>
</dbReference>
<organism evidence="4 5">
    <name type="scientific">Pseudomonas fluorescens NCIMB 11764</name>
    <dbReference type="NCBI Taxonomy" id="1221522"/>
    <lineage>
        <taxon>Bacteria</taxon>
        <taxon>Pseudomonadati</taxon>
        <taxon>Pseudomonadota</taxon>
        <taxon>Gammaproteobacteria</taxon>
        <taxon>Pseudomonadales</taxon>
        <taxon>Pseudomonadaceae</taxon>
        <taxon>Pseudomonas</taxon>
    </lineage>
</organism>
<name>A0A0K1QWA2_PSEFL</name>
<evidence type="ECO:0000256" key="1">
    <source>
        <dbReference type="ARBA" id="ARBA00023015"/>
    </source>
</evidence>
<dbReference type="InterPro" id="IPR002818">
    <property type="entry name" value="DJ-1/PfpI"/>
</dbReference>
<dbReference type="PANTHER" id="PTHR43130:SF3">
    <property type="entry name" value="HTH-TYPE TRANSCRIPTIONAL REGULATOR RV1931C"/>
    <property type="match status" value="1"/>
</dbReference>
<dbReference type="Pfam" id="PF12833">
    <property type="entry name" value="HTH_18"/>
    <property type="match status" value="1"/>
</dbReference>
<dbReference type="CDD" id="cd03137">
    <property type="entry name" value="GATase1_AraC_1"/>
    <property type="match status" value="1"/>
</dbReference>
<feature type="domain" description="HTH araC/xylS-type" evidence="3">
    <location>
        <begin position="227"/>
        <end position="325"/>
    </location>
</feature>
<dbReference type="InterPro" id="IPR029062">
    <property type="entry name" value="Class_I_gatase-like"/>
</dbReference>
<dbReference type="EMBL" id="CP010945">
    <property type="protein sequence ID" value="AKV10049.1"/>
    <property type="molecule type" value="Genomic_DNA"/>
</dbReference>
<dbReference type="PANTHER" id="PTHR43130">
    <property type="entry name" value="ARAC-FAMILY TRANSCRIPTIONAL REGULATOR"/>
    <property type="match status" value="1"/>
</dbReference>
<dbReference type="Pfam" id="PF01965">
    <property type="entry name" value="DJ-1_PfpI"/>
    <property type="match status" value="1"/>
</dbReference>
<dbReference type="SMART" id="SM00342">
    <property type="entry name" value="HTH_ARAC"/>
    <property type="match status" value="1"/>
</dbReference>
<dbReference type="InterPro" id="IPR052158">
    <property type="entry name" value="INH-QAR"/>
</dbReference>
<proteinExistence type="predicted"/>
<dbReference type="GO" id="GO:0043565">
    <property type="term" value="F:sequence-specific DNA binding"/>
    <property type="evidence" value="ECO:0007669"/>
    <property type="project" value="InterPro"/>
</dbReference>
<keyword evidence="2" id="KW-0804">Transcription</keyword>
<dbReference type="SUPFAM" id="SSF52317">
    <property type="entry name" value="Class I glutamine amidotransferase-like"/>
    <property type="match status" value="1"/>
</dbReference>
<dbReference type="OrthoDB" id="9803764at2"/>
<reference evidence="4 5" key="1">
    <citation type="journal article" date="2012" name="J. Bacteriol.">
        <title>Draft genome sequence of the cyanide-utilizing bacterium Pseudomonas fluorescens strain NCIMB 11764.</title>
        <authorList>
            <person name="Vilo C.A."/>
            <person name="Benedik M.J."/>
            <person name="Kunz D.A."/>
            <person name="Dong Q."/>
        </authorList>
    </citation>
    <scope>NUCLEOTIDE SEQUENCE [LARGE SCALE GENOMIC DNA]</scope>
    <source>
        <strain evidence="4 5">NCIMB 11764</strain>
    </source>
</reference>
<dbReference type="SUPFAM" id="SSF46689">
    <property type="entry name" value="Homeodomain-like"/>
    <property type="match status" value="2"/>
</dbReference>
<accession>A0A0K1QWA2</accession>
<dbReference type="GO" id="GO:0003700">
    <property type="term" value="F:DNA-binding transcription factor activity"/>
    <property type="evidence" value="ECO:0007669"/>
    <property type="project" value="InterPro"/>
</dbReference>
<evidence type="ECO:0000256" key="2">
    <source>
        <dbReference type="ARBA" id="ARBA00023163"/>
    </source>
</evidence>
<dbReference type="InterPro" id="IPR009057">
    <property type="entry name" value="Homeodomain-like_sf"/>
</dbReference>
<protein>
    <submittedName>
        <fullName evidence="4">AraC family transcriptional regulator</fullName>
    </submittedName>
</protein>
<dbReference type="Gene3D" id="3.40.50.880">
    <property type="match status" value="1"/>
</dbReference>
<dbReference type="Gene3D" id="1.10.10.60">
    <property type="entry name" value="Homeodomain-like"/>
    <property type="match status" value="2"/>
</dbReference>
<gene>
    <name evidence="4" type="ORF">B723_28055</name>
</gene>
<dbReference type="AlphaFoldDB" id="A0A0K1QWA2"/>
<keyword evidence="1" id="KW-0805">Transcription regulation</keyword>
<evidence type="ECO:0000259" key="3">
    <source>
        <dbReference type="PROSITE" id="PS01124"/>
    </source>
</evidence>
<dbReference type="eggNOG" id="COG4977">
    <property type="taxonomic scope" value="Bacteria"/>
</dbReference>
<dbReference type="InterPro" id="IPR018060">
    <property type="entry name" value="HTH_AraC"/>
</dbReference>
<sequence>MHEEFGKTRNIDIVIYPEFKSFEAIGPMTVFTYANKILQASGSLDRYHLTLRSTTIGPVISDTEISFQATDTLESIEASNSVLLVGAHDIQRLANENRELIHWITHNAQKVDRFAALCSGAFFLAATGLLNGRRATTHWRMAGEFQSSFPNVIMDIDSIFIRDGNLWTSAGVSASIDLALAFVEEDHGHKLALEVAQDLVIYLKRPGGQSQFSTNLMTQKTQLSSLRQTQEWVFDNLDQKINVSMMADRASMSTRHFTRLFQKEVGMCPSEFLEKSRIDFARRLLSGDDLPLKTIAFKAGFTSSDHMRLTFKKHLSVTPKEYRSRFVKSYG</sequence>
<evidence type="ECO:0000313" key="5">
    <source>
        <dbReference type="Proteomes" id="UP000017175"/>
    </source>
</evidence>
<dbReference type="Proteomes" id="UP000017175">
    <property type="component" value="Chromosome"/>
</dbReference>
<evidence type="ECO:0000313" key="4">
    <source>
        <dbReference type="EMBL" id="AKV10049.1"/>
    </source>
</evidence>